<accession>A0A8S5VH35</accession>
<organism evidence="1">
    <name type="scientific">Myoviridae sp. ctkfK18</name>
    <dbReference type="NCBI Taxonomy" id="2825165"/>
    <lineage>
        <taxon>Viruses</taxon>
        <taxon>Duplodnaviria</taxon>
        <taxon>Heunggongvirae</taxon>
        <taxon>Uroviricota</taxon>
        <taxon>Caudoviricetes</taxon>
    </lineage>
</organism>
<evidence type="ECO:0000313" key="1">
    <source>
        <dbReference type="EMBL" id="DAG05895.1"/>
    </source>
</evidence>
<sequence>MRKRINEVVKKVNCKIMGNYVEIYNNFPKYFEELNLNTYYERGMEGEIKWIDILLKVIQDKEIILKKKNKKAWTQNQINKIYDDCVKLDLDCSVLLDDTVIMISKTFFKIDDKLNYNPIEPEIEEI</sequence>
<reference evidence="1" key="1">
    <citation type="journal article" date="2021" name="Proc. Natl. Acad. Sci. U.S.A.">
        <title>A Catalog of Tens of Thousands of Viruses from Human Metagenomes Reveals Hidden Associations with Chronic Diseases.</title>
        <authorList>
            <person name="Tisza M.J."/>
            <person name="Buck C.B."/>
        </authorList>
    </citation>
    <scope>NUCLEOTIDE SEQUENCE</scope>
    <source>
        <strain evidence="1">CtkfK18</strain>
    </source>
</reference>
<protein>
    <submittedName>
        <fullName evidence="1">Uncharacterized protein</fullName>
    </submittedName>
</protein>
<name>A0A8S5VH35_9CAUD</name>
<proteinExistence type="predicted"/>
<dbReference type="EMBL" id="BK016265">
    <property type="protein sequence ID" value="DAG05895.1"/>
    <property type="molecule type" value="Genomic_DNA"/>
</dbReference>